<feature type="transmembrane region" description="Helical" evidence="1">
    <location>
        <begin position="66"/>
        <end position="87"/>
    </location>
</feature>
<feature type="transmembrane region" description="Helical" evidence="1">
    <location>
        <begin position="6"/>
        <end position="23"/>
    </location>
</feature>
<gene>
    <name evidence="2" type="ORF">KGMB01110_09180</name>
</gene>
<dbReference type="RefSeq" id="WP_119297712.1">
    <property type="nucleotide sequence ID" value="NZ_BHGK01000001.1"/>
</dbReference>
<feature type="transmembrane region" description="Helical" evidence="1">
    <location>
        <begin position="217"/>
        <end position="241"/>
    </location>
</feature>
<feature type="transmembrane region" description="Helical" evidence="1">
    <location>
        <begin position="373"/>
        <end position="389"/>
    </location>
</feature>
<dbReference type="Proteomes" id="UP000265643">
    <property type="component" value="Unassembled WGS sequence"/>
</dbReference>
<feature type="transmembrane region" description="Helical" evidence="1">
    <location>
        <begin position="347"/>
        <end position="367"/>
    </location>
</feature>
<proteinExistence type="predicted"/>
<keyword evidence="3" id="KW-1185">Reference proteome</keyword>
<feature type="transmembrane region" description="Helical" evidence="1">
    <location>
        <begin position="253"/>
        <end position="277"/>
    </location>
</feature>
<protein>
    <submittedName>
        <fullName evidence="2">Uncharacterized protein</fullName>
    </submittedName>
</protein>
<accession>A0A391PIU0</accession>
<evidence type="ECO:0000313" key="3">
    <source>
        <dbReference type="Proteomes" id="UP000265643"/>
    </source>
</evidence>
<name>A0A391PIU0_9FIRM</name>
<sequence>MNKSKLLYHLAILYLVLPFLIFIGGWTKPYIAIPVILLVLFCTWKACKESPEMWSPEWNRDNIVKALFVIGVLAVWVYYSGIGKFVFQNMDHTARNSIFNILVEYDWPVRNHKILSIFEGTSGETGLIYYIGFWLPSAVIGKIFGLRIGYYMQAVWALLGLVLIYYLICCRYKQIKIWPVFILIFFSGLDIVGAYLINMDYVNAVNPWHLEWWGNPYQFSSMTTQLFWVFNQALPVWLATMMIYMQKNNRNRIFLLACSMLTSTLPFIGLLPITVFLCLLCKENSLGNAVRTRGQYFKELMKETCTIQNVLGGGLIGILSFCYLSGNLSGAHVMEANTLGPDFDNSIAKYVLFIILDLGIYVILLYNYQMDNLFYYLVVGCLLIIPWIKVGYSGDFCMRASIPGLFLIMIWVMDAVQKAWKEKSYILFLALILTLGIGSITPIFEMRRTFTETFQRINAGEIVYADDDDETVLLNSPNFSGDVGQSFFYKYLAK</sequence>
<keyword evidence="1" id="KW-1133">Transmembrane helix</keyword>
<organism evidence="2 3">
    <name type="scientific">Mediterraneibacter butyricigenes</name>
    <dbReference type="NCBI Taxonomy" id="2316025"/>
    <lineage>
        <taxon>Bacteria</taxon>
        <taxon>Bacillati</taxon>
        <taxon>Bacillota</taxon>
        <taxon>Clostridia</taxon>
        <taxon>Lachnospirales</taxon>
        <taxon>Lachnospiraceae</taxon>
        <taxon>Mediterraneibacter</taxon>
    </lineage>
</organism>
<dbReference type="AlphaFoldDB" id="A0A391PIU0"/>
<keyword evidence="1" id="KW-0472">Membrane</keyword>
<feature type="transmembrane region" description="Helical" evidence="1">
    <location>
        <begin position="150"/>
        <end position="168"/>
    </location>
</feature>
<evidence type="ECO:0000313" key="2">
    <source>
        <dbReference type="EMBL" id="GCA66482.1"/>
    </source>
</evidence>
<keyword evidence="1" id="KW-0812">Transmembrane</keyword>
<feature type="transmembrane region" description="Helical" evidence="1">
    <location>
        <begin position="396"/>
        <end position="413"/>
    </location>
</feature>
<feature type="transmembrane region" description="Helical" evidence="1">
    <location>
        <begin position="425"/>
        <end position="444"/>
    </location>
</feature>
<feature type="transmembrane region" description="Helical" evidence="1">
    <location>
        <begin position="180"/>
        <end position="197"/>
    </location>
</feature>
<reference evidence="3" key="1">
    <citation type="submission" date="2018-09" db="EMBL/GenBank/DDBJ databases">
        <title>Draft Genome Sequence of Mediterraneibacter sp. KCTC 15684.</title>
        <authorList>
            <person name="Kim J.S."/>
            <person name="Han K.I."/>
            <person name="Suh M.K."/>
            <person name="Lee K.C."/>
            <person name="Eom M.K."/>
            <person name="Lee J.H."/>
            <person name="Park S.H."/>
            <person name="Kang S.W."/>
            <person name="Park J.E."/>
            <person name="Oh B.S."/>
            <person name="Yu S.Y."/>
            <person name="Choi S.H."/>
            <person name="Lee D.H."/>
            <person name="Yoon H."/>
            <person name="Kim B."/>
            <person name="Yang S.J."/>
            <person name="Lee J.S."/>
        </authorList>
    </citation>
    <scope>NUCLEOTIDE SEQUENCE [LARGE SCALE GENOMIC DNA]</scope>
    <source>
        <strain evidence="3">KCTC 15684</strain>
    </source>
</reference>
<comment type="caution">
    <text evidence="2">The sequence shown here is derived from an EMBL/GenBank/DDBJ whole genome shotgun (WGS) entry which is preliminary data.</text>
</comment>
<evidence type="ECO:0000256" key="1">
    <source>
        <dbReference type="SAM" id="Phobius"/>
    </source>
</evidence>
<feature type="transmembrane region" description="Helical" evidence="1">
    <location>
        <begin position="30"/>
        <end position="46"/>
    </location>
</feature>
<dbReference type="EMBL" id="BHGK01000001">
    <property type="protein sequence ID" value="GCA66482.1"/>
    <property type="molecule type" value="Genomic_DNA"/>
</dbReference>